<accession>A0A438HLV6</accession>
<proteinExistence type="inferred from homology"/>
<evidence type="ECO:0000256" key="4">
    <source>
        <dbReference type="RuleBase" id="RU110713"/>
    </source>
</evidence>
<dbReference type="PANTHER" id="PTHR13848">
    <property type="entry name" value="PROTEIN YIPPEE-LIKE CG15309-RELATED"/>
    <property type="match status" value="1"/>
</dbReference>
<evidence type="ECO:0000313" key="7">
    <source>
        <dbReference type="EMBL" id="RVW32816.1"/>
    </source>
</evidence>
<dbReference type="KEGG" id="vvi:109122779"/>
<protein>
    <recommendedName>
        <fullName evidence="4">Protein yippee-like</fullName>
    </recommendedName>
</protein>
<dbReference type="EMBL" id="QGNW01000204">
    <property type="protein sequence ID" value="RVW85432.1"/>
    <property type="molecule type" value="Genomic_DNA"/>
</dbReference>
<gene>
    <name evidence="8" type="ORF">CK203_039049</name>
    <name evidence="7" type="ORF">CK203_100166</name>
</gene>
<dbReference type="PROSITE" id="PS51792">
    <property type="entry name" value="YIPPEE"/>
    <property type="match status" value="1"/>
</dbReference>
<feature type="domain" description="Yippee" evidence="6">
    <location>
        <begin position="48"/>
        <end position="158"/>
    </location>
</feature>
<dbReference type="AlphaFoldDB" id="A0A438HLV6"/>
<dbReference type="InterPro" id="IPR004910">
    <property type="entry name" value="Yippee/Mis18/Cereblon"/>
</dbReference>
<feature type="region of interest" description="Disordered" evidence="5">
    <location>
        <begin position="1"/>
        <end position="21"/>
    </location>
</feature>
<comment type="similarity">
    <text evidence="1 4">Belongs to the yippee family.</text>
</comment>
<dbReference type="InterPro" id="IPR034751">
    <property type="entry name" value="Yippee"/>
</dbReference>
<evidence type="ECO:0000313" key="9">
    <source>
        <dbReference type="Proteomes" id="UP000288805"/>
    </source>
</evidence>
<dbReference type="EMBL" id="QGNW01001705">
    <property type="protein sequence ID" value="RVW32816.1"/>
    <property type="molecule type" value="Genomic_DNA"/>
</dbReference>
<keyword evidence="3" id="KW-0862">Zinc</keyword>
<comment type="caution">
    <text evidence="8">The sequence shown here is derived from an EMBL/GenBank/DDBJ whole genome shotgun (WGS) entry which is preliminary data.</text>
</comment>
<reference evidence="8 9" key="1">
    <citation type="journal article" date="2018" name="PLoS Genet.">
        <title>Population sequencing reveals clonal diversity and ancestral inbreeding in the grapevine cultivar Chardonnay.</title>
        <authorList>
            <person name="Roach M.J."/>
            <person name="Johnson D.L."/>
            <person name="Bohlmann J."/>
            <person name="van Vuuren H.J."/>
            <person name="Jones S.J."/>
            <person name="Pretorius I.S."/>
            <person name="Schmidt S.A."/>
            <person name="Borneman A.R."/>
        </authorList>
    </citation>
    <scope>NUCLEOTIDE SEQUENCE [LARGE SCALE GENOMIC DNA]</scope>
    <source>
        <strain evidence="9">cv. Chardonnay</strain>
        <strain evidence="8">I10V1</strain>
        <tissue evidence="8">Leaf</tissue>
    </source>
</reference>
<feature type="compositionally biased region" description="Basic and acidic residues" evidence="5">
    <location>
        <begin position="10"/>
        <end position="19"/>
    </location>
</feature>
<dbReference type="Proteomes" id="UP000288805">
    <property type="component" value="Unassembled WGS sequence"/>
</dbReference>
<sequence length="158" mass="17815">MEMPEADLPPEIRENRHPLPPEIQESDIEEIYNAIEYILDQDQEVLAQMFTCTNCHTDLASPNDFIEDIYPLDDSPVRSLLFNNVRNVNFGGVQDRVSTHLHQTEVVVSHIHCNSCQSFVGWKIVRTDGTLPPIQVHGYGVHPVIRAGQAVLLVMTDG</sequence>
<evidence type="ECO:0000313" key="8">
    <source>
        <dbReference type="EMBL" id="RVW85432.1"/>
    </source>
</evidence>
<evidence type="ECO:0000256" key="2">
    <source>
        <dbReference type="ARBA" id="ARBA00022723"/>
    </source>
</evidence>
<evidence type="ECO:0000256" key="5">
    <source>
        <dbReference type="SAM" id="MobiDB-lite"/>
    </source>
</evidence>
<name>A0A438HLV6_VITVI</name>
<keyword evidence="2" id="KW-0479">Metal-binding</keyword>
<evidence type="ECO:0000259" key="6">
    <source>
        <dbReference type="PROSITE" id="PS51792"/>
    </source>
</evidence>
<dbReference type="Pfam" id="PF03226">
    <property type="entry name" value="Yippee-Mis18"/>
    <property type="match status" value="1"/>
</dbReference>
<evidence type="ECO:0000256" key="3">
    <source>
        <dbReference type="ARBA" id="ARBA00022833"/>
    </source>
</evidence>
<dbReference type="GO" id="GO:0046872">
    <property type="term" value="F:metal ion binding"/>
    <property type="evidence" value="ECO:0007669"/>
    <property type="project" value="UniProtKB-KW"/>
</dbReference>
<dbReference type="Gramene" id="Vitis06g00284.t01">
    <property type="protein sequence ID" value="Vitis06g00284.t01.CDS"/>
    <property type="gene ID" value="Vitis06g00284"/>
</dbReference>
<organism evidence="8 9">
    <name type="scientific">Vitis vinifera</name>
    <name type="common">Grape</name>
    <dbReference type="NCBI Taxonomy" id="29760"/>
    <lineage>
        <taxon>Eukaryota</taxon>
        <taxon>Viridiplantae</taxon>
        <taxon>Streptophyta</taxon>
        <taxon>Embryophyta</taxon>
        <taxon>Tracheophyta</taxon>
        <taxon>Spermatophyta</taxon>
        <taxon>Magnoliopsida</taxon>
        <taxon>eudicotyledons</taxon>
        <taxon>Gunneridae</taxon>
        <taxon>Pentapetalae</taxon>
        <taxon>rosids</taxon>
        <taxon>Vitales</taxon>
        <taxon>Vitaceae</taxon>
        <taxon>Viteae</taxon>
        <taxon>Vitis</taxon>
    </lineage>
</organism>
<evidence type="ECO:0000256" key="1">
    <source>
        <dbReference type="ARBA" id="ARBA00005613"/>
    </source>
</evidence>
<dbReference type="InterPro" id="IPR039058">
    <property type="entry name" value="Yippee_fam"/>
</dbReference>